<feature type="signal peptide" evidence="1">
    <location>
        <begin position="1"/>
        <end position="27"/>
    </location>
</feature>
<organism evidence="2">
    <name type="scientific">Craspedostauros australis</name>
    <dbReference type="NCBI Taxonomy" id="1486917"/>
    <lineage>
        <taxon>Eukaryota</taxon>
        <taxon>Sar</taxon>
        <taxon>Stramenopiles</taxon>
        <taxon>Ochrophyta</taxon>
        <taxon>Bacillariophyta</taxon>
        <taxon>Bacillariophyceae</taxon>
        <taxon>Bacillariophycidae</taxon>
        <taxon>Naviculales</taxon>
        <taxon>Naviculaceae</taxon>
        <taxon>Craspedostauros</taxon>
    </lineage>
</organism>
<keyword evidence="1" id="KW-0732">Signal</keyword>
<dbReference type="EMBL" id="HBEF01003485">
    <property type="protein sequence ID" value="CAD8330113.1"/>
    <property type="molecule type" value="Transcribed_RNA"/>
</dbReference>
<feature type="chain" id="PRO_5031328484" description="Selenoprotein F/M domain-containing protein" evidence="1">
    <location>
        <begin position="28"/>
        <end position="197"/>
    </location>
</feature>
<name>A0A7R9WN94_9STRA</name>
<evidence type="ECO:0000256" key="1">
    <source>
        <dbReference type="SAM" id="SignalP"/>
    </source>
</evidence>
<dbReference type="AlphaFoldDB" id="A0A7R9WN94"/>
<accession>A0A7R9WN94</accession>
<proteinExistence type="predicted"/>
<protein>
    <recommendedName>
        <fullName evidence="3">Selenoprotein F/M domain-containing protein</fullName>
    </recommendedName>
</protein>
<dbReference type="Gene3D" id="3.40.30.10">
    <property type="entry name" value="Glutaredoxin"/>
    <property type="match status" value="1"/>
</dbReference>
<reference evidence="2" key="1">
    <citation type="submission" date="2021-01" db="EMBL/GenBank/DDBJ databases">
        <authorList>
            <person name="Corre E."/>
            <person name="Pelletier E."/>
            <person name="Niang G."/>
            <person name="Scheremetjew M."/>
            <person name="Finn R."/>
            <person name="Kale V."/>
            <person name="Holt S."/>
            <person name="Cochrane G."/>
            <person name="Meng A."/>
            <person name="Brown T."/>
            <person name="Cohen L."/>
        </authorList>
    </citation>
    <scope>NUCLEOTIDE SEQUENCE</scope>
    <source>
        <strain evidence="2">CCMP3328</strain>
    </source>
</reference>
<sequence>MASPPSFHLRRWKLLAIVALLCHQAEAFGMGKEIRAKALAVSSTVGEVAEAVNGETYQEIIKDEATLEDAEFLRKRVPVVIRYSAGSGLKPFYLTVAKRIKEEFPDVILDKVILPADTSEHGDDDVSTFEVLIDGKLVVSKYRKSETNSVFVSMSEVELAVTRARRKRRPSTVYGEEGTNLRLEMLKKDRSKNASAD</sequence>
<evidence type="ECO:0008006" key="3">
    <source>
        <dbReference type="Google" id="ProtNLM"/>
    </source>
</evidence>
<evidence type="ECO:0000313" key="2">
    <source>
        <dbReference type="EMBL" id="CAD8330113.1"/>
    </source>
</evidence>
<gene>
    <name evidence="2" type="ORF">CAUS1442_LOCUS2211</name>
</gene>